<keyword evidence="2 6" id="KW-0698">rRNA processing</keyword>
<dbReference type="NCBIfam" id="TIGR00138">
    <property type="entry name" value="rsmG_gidB"/>
    <property type="match status" value="1"/>
</dbReference>
<evidence type="ECO:0000256" key="4">
    <source>
        <dbReference type="ARBA" id="ARBA00022679"/>
    </source>
</evidence>
<dbReference type="GO" id="GO:0070043">
    <property type="term" value="F:rRNA (guanine-N7-)-methyltransferase activity"/>
    <property type="evidence" value="ECO:0007669"/>
    <property type="project" value="UniProtKB-UniRule"/>
</dbReference>
<evidence type="ECO:0000256" key="1">
    <source>
        <dbReference type="ARBA" id="ARBA00022490"/>
    </source>
</evidence>
<feature type="binding site" evidence="6">
    <location>
        <position position="59"/>
    </location>
    <ligand>
        <name>S-adenosyl-L-methionine</name>
        <dbReference type="ChEBI" id="CHEBI:59789"/>
    </ligand>
</feature>
<dbReference type="InterPro" id="IPR003682">
    <property type="entry name" value="rRNA_ssu_MeTfrase_G"/>
</dbReference>
<dbReference type="KEGG" id="mon:G8E03_02995"/>
<proteinExistence type="inferred from homology"/>
<dbReference type="PIRSF" id="PIRSF003078">
    <property type="entry name" value="GidB"/>
    <property type="match status" value="1"/>
</dbReference>
<feature type="binding site" evidence="6">
    <location>
        <position position="118"/>
    </location>
    <ligand>
        <name>S-adenosyl-L-methionine</name>
        <dbReference type="ChEBI" id="CHEBI:59789"/>
    </ligand>
</feature>
<dbReference type="Proteomes" id="UP000500791">
    <property type="component" value="Chromosome"/>
</dbReference>
<comment type="catalytic activity">
    <reaction evidence="6">
        <text>guanosine(527) in 16S rRNA + S-adenosyl-L-methionine = N(7)-methylguanosine(527) in 16S rRNA + S-adenosyl-L-homocysteine</text>
        <dbReference type="Rhea" id="RHEA:42732"/>
        <dbReference type="Rhea" id="RHEA-COMP:10209"/>
        <dbReference type="Rhea" id="RHEA-COMP:10210"/>
        <dbReference type="ChEBI" id="CHEBI:57856"/>
        <dbReference type="ChEBI" id="CHEBI:59789"/>
        <dbReference type="ChEBI" id="CHEBI:74269"/>
        <dbReference type="ChEBI" id="CHEBI:74480"/>
        <dbReference type="EC" id="2.1.1.170"/>
    </reaction>
</comment>
<name>A0A6G7VIQ7_9RHOB</name>
<comment type="caution">
    <text evidence="6">Lacks conserved residue(s) required for the propagation of feature annotation.</text>
</comment>
<evidence type="ECO:0000313" key="8">
    <source>
        <dbReference type="Proteomes" id="UP000500791"/>
    </source>
</evidence>
<dbReference type="EC" id="2.1.1.170" evidence="6"/>
<keyword evidence="8" id="KW-1185">Reference proteome</keyword>
<sequence length="185" mass="20894">MRAIDRYVELLIQWNPKINLVAPNTIPEVWTRHVLDSLQIAHLGEESRRWVDIGSGGGFPGLIVACMYPEKDLVLVESDTRKCLFMRTVIRECKLSAKVMNHRIEELEPQSADVVSARALASLPSLFTLAKSHLSSEGQCLFMKGANRKLELEAARKDWTFDVEEVQSLTSREGAILRIKGLKHI</sequence>
<keyword evidence="5 6" id="KW-0949">S-adenosyl-L-methionine</keyword>
<feature type="binding site" evidence="6">
    <location>
        <position position="54"/>
    </location>
    <ligand>
        <name>S-adenosyl-L-methionine</name>
        <dbReference type="ChEBI" id="CHEBI:59789"/>
    </ligand>
</feature>
<reference evidence="7 8" key="1">
    <citation type="submission" date="2020-03" db="EMBL/GenBank/DDBJ databases">
        <title>Complete genome sequence of Monaibacterium sp. ALG8 with diverse plasmids.</title>
        <authorList>
            <person name="Sun C."/>
        </authorList>
    </citation>
    <scope>NUCLEOTIDE SEQUENCE [LARGE SCALE GENOMIC DNA]</scope>
    <source>
        <strain evidence="7 8">ALG8</strain>
    </source>
</reference>
<dbReference type="Pfam" id="PF02527">
    <property type="entry name" value="GidB"/>
    <property type="match status" value="1"/>
</dbReference>
<gene>
    <name evidence="6 7" type="primary">rsmG</name>
    <name evidence="7" type="ORF">G8E03_02995</name>
</gene>
<evidence type="ECO:0000256" key="5">
    <source>
        <dbReference type="ARBA" id="ARBA00022691"/>
    </source>
</evidence>
<dbReference type="Gene3D" id="3.40.50.150">
    <property type="entry name" value="Vaccinia Virus protein VP39"/>
    <property type="match status" value="1"/>
</dbReference>
<keyword evidence="3 6" id="KW-0489">Methyltransferase</keyword>
<evidence type="ECO:0000256" key="6">
    <source>
        <dbReference type="HAMAP-Rule" id="MF_00074"/>
    </source>
</evidence>
<organism evidence="7 8">
    <name type="scientific">Pontivivens nitratireducens</name>
    <dbReference type="NCBI Taxonomy" id="2758038"/>
    <lineage>
        <taxon>Bacteria</taxon>
        <taxon>Pseudomonadati</taxon>
        <taxon>Pseudomonadota</taxon>
        <taxon>Alphaproteobacteria</taxon>
        <taxon>Rhodobacterales</taxon>
        <taxon>Paracoccaceae</taxon>
        <taxon>Pontivivens</taxon>
    </lineage>
</organism>
<comment type="subcellular location">
    <subcellularLocation>
        <location evidence="6">Cytoplasm</location>
    </subcellularLocation>
</comment>
<dbReference type="PANTHER" id="PTHR31760">
    <property type="entry name" value="S-ADENOSYL-L-METHIONINE-DEPENDENT METHYLTRANSFERASES SUPERFAMILY PROTEIN"/>
    <property type="match status" value="1"/>
</dbReference>
<evidence type="ECO:0000256" key="3">
    <source>
        <dbReference type="ARBA" id="ARBA00022603"/>
    </source>
</evidence>
<dbReference type="PANTHER" id="PTHR31760:SF0">
    <property type="entry name" value="S-ADENOSYL-L-METHIONINE-DEPENDENT METHYLTRANSFERASES SUPERFAMILY PROTEIN"/>
    <property type="match status" value="1"/>
</dbReference>
<keyword evidence="1 6" id="KW-0963">Cytoplasm</keyword>
<protein>
    <recommendedName>
        <fullName evidence="6">Ribosomal RNA small subunit methyltransferase G</fullName>
        <ecNumber evidence="6">2.1.1.170</ecNumber>
    </recommendedName>
    <alternativeName>
        <fullName evidence="6">16S rRNA 7-methylguanosine methyltransferase</fullName>
        <shortName evidence="6">16S rRNA m7G methyltransferase</shortName>
    </alternativeName>
</protein>
<dbReference type="GO" id="GO:0005829">
    <property type="term" value="C:cytosol"/>
    <property type="evidence" value="ECO:0007669"/>
    <property type="project" value="TreeGrafter"/>
</dbReference>
<comment type="similarity">
    <text evidence="6">Belongs to the methyltransferase superfamily. RNA methyltransferase RsmG family.</text>
</comment>
<feature type="binding site" evidence="6">
    <location>
        <begin position="104"/>
        <end position="105"/>
    </location>
    <ligand>
        <name>S-adenosyl-L-methionine</name>
        <dbReference type="ChEBI" id="CHEBI:59789"/>
    </ligand>
</feature>
<accession>A0A6G7VIQ7</accession>
<evidence type="ECO:0000313" key="7">
    <source>
        <dbReference type="EMBL" id="QIK39822.1"/>
    </source>
</evidence>
<dbReference type="HAMAP" id="MF_00074">
    <property type="entry name" value="16SrRNA_methyltr_G"/>
    <property type="match status" value="1"/>
</dbReference>
<keyword evidence="4 6" id="KW-0808">Transferase</keyword>
<dbReference type="RefSeq" id="WP_166188532.1">
    <property type="nucleotide sequence ID" value="NZ_CP049811.1"/>
</dbReference>
<dbReference type="SUPFAM" id="SSF53335">
    <property type="entry name" value="S-adenosyl-L-methionine-dependent methyltransferases"/>
    <property type="match status" value="1"/>
</dbReference>
<dbReference type="InterPro" id="IPR029063">
    <property type="entry name" value="SAM-dependent_MTases_sf"/>
</dbReference>
<evidence type="ECO:0000256" key="2">
    <source>
        <dbReference type="ARBA" id="ARBA00022552"/>
    </source>
</evidence>
<comment type="function">
    <text evidence="6">Specifically methylates the N7 position of guanine in position 527 of 16S rRNA.</text>
</comment>
<dbReference type="EMBL" id="CP049811">
    <property type="protein sequence ID" value="QIK39822.1"/>
    <property type="molecule type" value="Genomic_DNA"/>
</dbReference>
<dbReference type="AlphaFoldDB" id="A0A6G7VIQ7"/>